<sequence length="961" mass="107413">MVSKRDVLSQLARDELLRIVDAHGIEVSDRRVRDRLVDGIARARRVDLAVELVELPRDRLKDLCRALGLDERGREKGILVDRLIGKLTIESSDAGRGGERDESGMATKKKRAGGNQTSLEGEVGEYRHDEKRKNNPPAGLVEFERLPAKRKKEYAYDPHLDPQLVWAGKEEHAKFEIDTVSLHIHERVSTQAILRAVKREEQEESQLNLFAKPELPSSKEIDFYGHEVGWSNRMILGDSLLVINSLLERENMAGQVQCIFMDPPYGVKFNSNFQPSISRRDVKDGDDASLTREPEQVQAYRDTWELGIHSYLSYLRDRFLVAKDLLNEAGSLFVQISDENVHRVRFVLDEVFGAENFVSQVVFRKTTGKGGQLLDNTYDVLLWFARDRGKVKYRPVFEPRSVVDDDNLRFVELADGTRRRMTDREADGTDALPPRARAYRPNPLTNQRPASGNDLREYYLDGKRFTPGAGTFRSDKAGLDRLQRAGRLLPVGNTLTFIRYLDDFPFKPRNDIWDDTRGSGFGDAKLYVVQTGTKAIARCILMTTDPGDLVLDPTCGSGTTAYVAEQWGRRWITCDTSRVALSLARQRLITAKFPYYELRSNRVRDGFKYKTVPHITLKSIAQNPKIDACKTKEEIDRVIRESAEQETLYDQPFEDKKRVRVSGPFTVEAIPLPSMEDTQRDAGGPVSKSAAVPGHFSDAVTDYLSTMVELLRQTGIVLPGNKRIRFPALRTVKGNYEWFHAEGGSDAEGDPRTFAISFGPRHGPVTPTQVLGAIAETRGADVLVFAGFACDPEARKMIDAGVPGREVMFAHAAPDILVGDLLKKRKTDQLFAVFGAPDVRVHPENGGSLVSVELVGIDLYDPTTGFTSSAKGDGAAAILVDHDYDGKSFCVSQALFPGGGANAWEKLQKALKGAIDEDKFAQLRTTRSLPFKPGHKVAVKVIDDRGNEVIKIVDARRALKK</sequence>
<feature type="region of interest" description="Disordered" evidence="7">
    <location>
        <begin position="422"/>
        <end position="453"/>
    </location>
</feature>
<dbReference type="PANTHER" id="PTHR13370">
    <property type="entry name" value="RNA METHYLASE-RELATED"/>
    <property type="match status" value="1"/>
</dbReference>
<evidence type="ECO:0000256" key="1">
    <source>
        <dbReference type="ARBA" id="ARBA00006594"/>
    </source>
</evidence>
<evidence type="ECO:0000256" key="3">
    <source>
        <dbReference type="ARBA" id="ARBA00022603"/>
    </source>
</evidence>
<evidence type="ECO:0000313" key="9">
    <source>
        <dbReference type="EMBL" id="AKF03416.1"/>
    </source>
</evidence>
<evidence type="ECO:0000256" key="5">
    <source>
        <dbReference type="ARBA" id="ARBA00022691"/>
    </source>
</evidence>
<keyword evidence="3 9" id="KW-0489">Methyltransferase</keyword>
<dbReference type="GO" id="GO:0032259">
    <property type="term" value="P:methylation"/>
    <property type="evidence" value="ECO:0007669"/>
    <property type="project" value="UniProtKB-KW"/>
</dbReference>
<dbReference type="Gene3D" id="3.40.50.150">
    <property type="entry name" value="Vaccinia Virus protein VP39"/>
    <property type="match status" value="1"/>
</dbReference>
<proteinExistence type="inferred from homology"/>
<gene>
    <name evidence="9" type="ORF">DB32_000565</name>
</gene>
<evidence type="ECO:0000256" key="4">
    <source>
        <dbReference type="ARBA" id="ARBA00022679"/>
    </source>
</evidence>
<feature type="region of interest" description="Disordered" evidence="7">
    <location>
        <begin position="92"/>
        <end position="119"/>
    </location>
</feature>
<evidence type="ECO:0000256" key="6">
    <source>
        <dbReference type="ARBA" id="ARBA00047942"/>
    </source>
</evidence>
<evidence type="ECO:0000256" key="7">
    <source>
        <dbReference type="SAM" id="MobiDB-lite"/>
    </source>
</evidence>
<dbReference type="GO" id="GO:0009007">
    <property type="term" value="F:site-specific DNA-methyltransferase (adenine-specific) activity"/>
    <property type="evidence" value="ECO:0007669"/>
    <property type="project" value="UniProtKB-EC"/>
</dbReference>
<dbReference type="EC" id="2.1.1.72" evidence="2"/>
<dbReference type="GO" id="GO:0008170">
    <property type="term" value="F:N-methyltransferase activity"/>
    <property type="evidence" value="ECO:0007669"/>
    <property type="project" value="InterPro"/>
</dbReference>
<dbReference type="REBASE" id="109999">
    <property type="entry name" value="M.Sam53668ORF565P"/>
</dbReference>
<evidence type="ECO:0000256" key="2">
    <source>
        <dbReference type="ARBA" id="ARBA00011900"/>
    </source>
</evidence>
<dbReference type="STRING" id="927083.DB32_000565"/>
<comment type="catalytic activity">
    <reaction evidence="6">
        <text>a 2'-deoxyadenosine in DNA + S-adenosyl-L-methionine = an N(6)-methyl-2'-deoxyadenosine in DNA + S-adenosyl-L-homocysteine + H(+)</text>
        <dbReference type="Rhea" id="RHEA:15197"/>
        <dbReference type="Rhea" id="RHEA-COMP:12418"/>
        <dbReference type="Rhea" id="RHEA-COMP:12419"/>
        <dbReference type="ChEBI" id="CHEBI:15378"/>
        <dbReference type="ChEBI" id="CHEBI:57856"/>
        <dbReference type="ChEBI" id="CHEBI:59789"/>
        <dbReference type="ChEBI" id="CHEBI:90615"/>
        <dbReference type="ChEBI" id="CHEBI:90616"/>
        <dbReference type="EC" id="2.1.1.72"/>
    </reaction>
</comment>
<dbReference type="PRINTS" id="PR00506">
    <property type="entry name" value="D21N6MTFRASE"/>
</dbReference>
<dbReference type="InterPro" id="IPR029063">
    <property type="entry name" value="SAM-dependent_MTases_sf"/>
</dbReference>
<dbReference type="GO" id="GO:0003677">
    <property type="term" value="F:DNA binding"/>
    <property type="evidence" value="ECO:0007669"/>
    <property type="project" value="InterPro"/>
</dbReference>
<dbReference type="Proteomes" id="UP000034883">
    <property type="component" value="Chromosome"/>
</dbReference>
<name>A0A0F6YG87_9BACT</name>
<comment type="similarity">
    <text evidence="1">Belongs to the N(4)/N(6)-methyltransferase family.</text>
</comment>
<keyword evidence="5" id="KW-0949">S-adenosyl-L-methionine</keyword>
<dbReference type="InterPro" id="IPR002941">
    <property type="entry name" value="DNA_methylase_N4/N6"/>
</dbReference>
<keyword evidence="10" id="KW-1185">Reference proteome</keyword>
<evidence type="ECO:0000313" key="10">
    <source>
        <dbReference type="Proteomes" id="UP000034883"/>
    </source>
</evidence>
<dbReference type="GO" id="GO:0005737">
    <property type="term" value="C:cytoplasm"/>
    <property type="evidence" value="ECO:0007669"/>
    <property type="project" value="TreeGrafter"/>
</dbReference>
<dbReference type="SUPFAM" id="SSF53335">
    <property type="entry name" value="S-adenosyl-L-methionine-dependent methyltransferases"/>
    <property type="match status" value="1"/>
</dbReference>
<dbReference type="InterPro" id="IPR002052">
    <property type="entry name" value="DNA_methylase_N6_adenine_CS"/>
</dbReference>
<reference evidence="9 10" key="1">
    <citation type="submission" date="2015-03" db="EMBL/GenBank/DDBJ databases">
        <title>Genome assembly of Sandaracinus amylolyticus DSM 53668.</title>
        <authorList>
            <person name="Sharma G."/>
            <person name="Subramanian S."/>
        </authorList>
    </citation>
    <scope>NUCLEOTIDE SEQUENCE [LARGE SCALE GENOMIC DNA]</scope>
    <source>
        <strain evidence="9 10">DSM 53668</strain>
    </source>
</reference>
<protein>
    <recommendedName>
        <fullName evidence="2">site-specific DNA-methyltransferase (adenine-specific)</fullName>
        <ecNumber evidence="2">2.1.1.72</ecNumber>
    </recommendedName>
</protein>
<dbReference type="InterPro" id="IPR002295">
    <property type="entry name" value="N4/N6-MTase_EcoPI_Mod-like"/>
</dbReference>
<evidence type="ECO:0000259" key="8">
    <source>
        <dbReference type="Pfam" id="PF01555"/>
    </source>
</evidence>
<dbReference type="Pfam" id="PF01555">
    <property type="entry name" value="N6_N4_Mtase"/>
    <property type="match status" value="1"/>
</dbReference>
<dbReference type="PANTHER" id="PTHR13370:SF3">
    <property type="entry name" value="TRNA (GUANINE(10)-N2)-METHYLTRANSFERASE HOMOLOG"/>
    <property type="match status" value="1"/>
</dbReference>
<feature type="domain" description="DNA methylase N-4/N-6" evidence="8">
    <location>
        <begin position="256"/>
        <end position="584"/>
    </location>
</feature>
<keyword evidence="4" id="KW-0808">Transferase</keyword>
<dbReference type="EMBL" id="CP011125">
    <property type="protein sequence ID" value="AKF03416.1"/>
    <property type="molecule type" value="Genomic_DNA"/>
</dbReference>
<accession>A0A0F6YG87</accession>
<dbReference type="KEGG" id="samy:DB32_000565"/>
<dbReference type="PROSITE" id="PS00092">
    <property type="entry name" value="N6_MTASE"/>
    <property type="match status" value="1"/>
</dbReference>
<organism evidence="9 10">
    <name type="scientific">Sandaracinus amylolyticus</name>
    <dbReference type="NCBI Taxonomy" id="927083"/>
    <lineage>
        <taxon>Bacteria</taxon>
        <taxon>Pseudomonadati</taxon>
        <taxon>Myxococcota</taxon>
        <taxon>Polyangia</taxon>
        <taxon>Polyangiales</taxon>
        <taxon>Sandaracinaceae</taxon>
        <taxon>Sandaracinus</taxon>
    </lineage>
</organism>
<dbReference type="AlphaFoldDB" id="A0A0F6YG87"/>